<keyword evidence="1" id="KW-0472">Membrane</keyword>
<evidence type="ECO:0000256" key="2">
    <source>
        <dbReference type="SAM" id="SignalP"/>
    </source>
</evidence>
<keyword evidence="2" id="KW-0732">Signal</keyword>
<proteinExistence type="predicted"/>
<feature type="signal peptide" evidence="2">
    <location>
        <begin position="1"/>
        <end position="20"/>
    </location>
</feature>
<organism evidence="3 4">
    <name type="scientific">Phoxinus phoxinus</name>
    <name type="common">Eurasian minnow</name>
    <dbReference type="NCBI Taxonomy" id="58324"/>
    <lineage>
        <taxon>Eukaryota</taxon>
        <taxon>Metazoa</taxon>
        <taxon>Chordata</taxon>
        <taxon>Craniata</taxon>
        <taxon>Vertebrata</taxon>
        <taxon>Euteleostomi</taxon>
        <taxon>Actinopterygii</taxon>
        <taxon>Neopterygii</taxon>
        <taxon>Teleostei</taxon>
        <taxon>Ostariophysi</taxon>
        <taxon>Cypriniformes</taxon>
        <taxon>Leuciscidae</taxon>
        <taxon>Phoxininae</taxon>
        <taxon>Phoxinus</taxon>
    </lineage>
</organism>
<accession>A0AAN9GWY9</accession>
<evidence type="ECO:0000313" key="3">
    <source>
        <dbReference type="EMBL" id="KAK7132778.1"/>
    </source>
</evidence>
<dbReference type="EMBL" id="JAYKXH010000020">
    <property type="protein sequence ID" value="KAK7132778.1"/>
    <property type="molecule type" value="Genomic_DNA"/>
</dbReference>
<evidence type="ECO:0000313" key="4">
    <source>
        <dbReference type="Proteomes" id="UP001364617"/>
    </source>
</evidence>
<gene>
    <name evidence="3" type="ORF">R3I93_019117</name>
</gene>
<name>A0AAN9GWY9_9TELE</name>
<feature type="transmembrane region" description="Helical" evidence="1">
    <location>
        <begin position="141"/>
        <end position="161"/>
    </location>
</feature>
<keyword evidence="4" id="KW-1185">Reference proteome</keyword>
<comment type="caution">
    <text evidence="3">The sequence shown here is derived from an EMBL/GenBank/DDBJ whole genome shotgun (WGS) entry which is preliminary data.</text>
</comment>
<dbReference type="AlphaFoldDB" id="A0AAN9GWY9"/>
<keyword evidence="1" id="KW-1133">Transmembrane helix</keyword>
<feature type="chain" id="PRO_5043034950" evidence="2">
    <location>
        <begin position="21"/>
        <end position="218"/>
    </location>
</feature>
<reference evidence="3 4" key="1">
    <citation type="submission" date="2024-02" db="EMBL/GenBank/DDBJ databases">
        <title>Chromosome-level genome assembly of the Eurasian Minnow (Phoxinus phoxinus).</title>
        <authorList>
            <person name="Oriowo T.O."/>
            <person name="Martin S."/>
            <person name="Stange M."/>
            <person name="Chrysostomakis Y."/>
            <person name="Brown T."/>
            <person name="Winkler S."/>
            <person name="Kukowka S."/>
            <person name="Myers E.W."/>
            <person name="Bohne A."/>
        </authorList>
    </citation>
    <scope>NUCLEOTIDE SEQUENCE [LARGE SCALE GENOMIC DNA]</scope>
    <source>
        <strain evidence="3">ZFMK-TIS-60720</strain>
        <tissue evidence="3">Whole Organism</tissue>
    </source>
</reference>
<keyword evidence="1" id="KW-0812">Transmembrane</keyword>
<protein>
    <submittedName>
        <fullName evidence="3">Uncharacterized protein</fullName>
    </submittedName>
</protein>
<sequence>MPVFITVSVFLTSAVEMSEAMTGQFRLCFLPEWCNASQIRVSCQKENDMNETLIAQYCNDSPSCRKMNKSGVSLEKDQDKLCLTITNDSYDSCFCEAKIFFDDDHEKNAVEFSNFTVDFNQTTNTSTSTELTDASPSSDKGIIAGAVIGLFIMLIIGLCIYKKVKSCRKKTGPPNSRNIYKITSTESPMELKTLENGDLGEREALKVDEETLEFGQNG</sequence>
<evidence type="ECO:0000256" key="1">
    <source>
        <dbReference type="SAM" id="Phobius"/>
    </source>
</evidence>
<dbReference type="Proteomes" id="UP001364617">
    <property type="component" value="Unassembled WGS sequence"/>
</dbReference>